<dbReference type="RefSeq" id="WP_078815205.1">
    <property type="nucleotide sequence ID" value="NZ_FUYE01000016.1"/>
</dbReference>
<dbReference type="STRING" id="48467.SAMN02745166_04058"/>
<evidence type="ECO:0000256" key="6">
    <source>
        <dbReference type="ARBA" id="ARBA00022837"/>
    </source>
</evidence>
<dbReference type="PROSITE" id="PS00149">
    <property type="entry name" value="SULFATASE_2"/>
    <property type="match status" value="1"/>
</dbReference>
<dbReference type="Gene3D" id="3.40.720.10">
    <property type="entry name" value="Alkaline Phosphatase, subunit A"/>
    <property type="match status" value="1"/>
</dbReference>
<organism evidence="10 11">
    <name type="scientific">Prosthecobacter debontii</name>
    <dbReference type="NCBI Taxonomy" id="48467"/>
    <lineage>
        <taxon>Bacteria</taxon>
        <taxon>Pseudomonadati</taxon>
        <taxon>Verrucomicrobiota</taxon>
        <taxon>Verrucomicrobiia</taxon>
        <taxon>Verrucomicrobiales</taxon>
        <taxon>Verrucomicrobiaceae</taxon>
        <taxon>Prosthecobacter</taxon>
    </lineage>
</organism>
<evidence type="ECO:0000256" key="3">
    <source>
        <dbReference type="ARBA" id="ARBA00022723"/>
    </source>
</evidence>
<dbReference type="EMBL" id="FUYE01000016">
    <property type="protein sequence ID" value="SKB04389.1"/>
    <property type="molecule type" value="Genomic_DNA"/>
</dbReference>
<dbReference type="CDD" id="cd16026">
    <property type="entry name" value="GALNS_like"/>
    <property type="match status" value="1"/>
</dbReference>
<dbReference type="GO" id="GO:0046872">
    <property type="term" value="F:metal ion binding"/>
    <property type="evidence" value="ECO:0007669"/>
    <property type="project" value="UniProtKB-KW"/>
</dbReference>
<evidence type="ECO:0000313" key="11">
    <source>
        <dbReference type="Proteomes" id="UP000190774"/>
    </source>
</evidence>
<dbReference type="Gene3D" id="3.30.1120.10">
    <property type="match status" value="1"/>
</dbReference>
<proteinExistence type="inferred from homology"/>
<dbReference type="FunFam" id="3.40.720.10:FF:000023">
    <property type="entry name" value="Arylsulfatase A"/>
    <property type="match status" value="1"/>
</dbReference>
<evidence type="ECO:0000256" key="7">
    <source>
        <dbReference type="ARBA" id="ARBA00023180"/>
    </source>
</evidence>
<keyword evidence="4" id="KW-0732">Signal</keyword>
<dbReference type="Pfam" id="PF00884">
    <property type="entry name" value="Sulfatase"/>
    <property type="match status" value="1"/>
</dbReference>
<keyword evidence="5" id="KW-0378">Hydrolase</keyword>
<comment type="cofactor">
    <cofactor evidence="1">
        <name>Ca(2+)</name>
        <dbReference type="ChEBI" id="CHEBI:29108"/>
    </cofactor>
</comment>
<evidence type="ECO:0000313" key="10">
    <source>
        <dbReference type="EMBL" id="SKB04389.1"/>
    </source>
</evidence>
<reference evidence="11" key="1">
    <citation type="submission" date="2017-02" db="EMBL/GenBank/DDBJ databases">
        <authorList>
            <person name="Varghese N."/>
            <person name="Submissions S."/>
        </authorList>
    </citation>
    <scope>NUCLEOTIDE SEQUENCE [LARGE SCALE GENOMIC DNA]</scope>
    <source>
        <strain evidence="11">ATCC 700200</strain>
    </source>
</reference>
<dbReference type="OrthoDB" id="9762324at2"/>
<dbReference type="PANTHER" id="PTHR42693">
    <property type="entry name" value="ARYLSULFATASE FAMILY MEMBER"/>
    <property type="match status" value="1"/>
</dbReference>
<dbReference type="AlphaFoldDB" id="A0A1T4YRJ9"/>
<evidence type="ECO:0000259" key="9">
    <source>
        <dbReference type="Pfam" id="PF00884"/>
    </source>
</evidence>
<keyword evidence="3" id="KW-0479">Metal-binding</keyword>
<evidence type="ECO:0000256" key="2">
    <source>
        <dbReference type="ARBA" id="ARBA00008779"/>
    </source>
</evidence>
<dbReference type="SUPFAM" id="SSF53649">
    <property type="entry name" value="Alkaline phosphatase-like"/>
    <property type="match status" value="1"/>
</dbReference>
<dbReference type="Pfam" id="PF14707">
    <property type="entry name" value="Sulfatase_C"/>
    <property type="match status" value="1"/>
</dbReference>
<dbReference type="InterPro" id="IPR017850">
    <property type="entry name" value="Alkaline_phosphatase_core_sf"/>
</dbReference>
<gene>
    <name evidence="10" type="ORF">SAMN02745166_04058</name>
</gene>
<dbReference type="GO" id="GO:0004065">
    <property type="term" value="F:arylsulfatase activity"/>
    <property type="evidence" value="ECO:0007669"/>
    <property type="project" value="TreeGrafter"/>
</dbReference>
<sequence>MVVIFADDLGYGDLGCYGSPTIRTPHLDRMAAEGMRFTDFYVASEVCSPSRAALLTGRYPIRSGMYGPRRVLFPNSKGGLPDSEITIAEALKAKGYATAHVGKWHLGIHEGSRPLEQGFDLSVGLPYSNDMDGRPGLPKGSSGSPNPPEDGWNVPLMRNGEIIEQPAKQTALTRRYTEEAVKFIESNKQKPFFLYMAHSFPHVPLFASPAFKGKSRAGIFGDAVEELDWSVGEVLDCLRKQGLAENTLVFFTSDNGPWLIMGDQGGSAGPLKDGKGSTWEGGMRVPGIAWMPGRIQPTVSSVMTQSMDLLPTFLAMAGADKPQGVTLDGEDLSSLLFEGSPLPERPFFFYRGDKLYACRLGEWKAHFKTQTGYGQAKPDLYEPPLLFHLGKDPSEKRDVAAQYPEVVAQIQKAVEAHQAGVVPGKMQFD</sequence>
<comment type="similarity">
    <text evidence="2">Belongs to the sulfatase family.</text>
</comment>
<protein>
    <submittedName>
        <fullName evidence="10">Arylsulfatase A</fullName>
    </submittedName>
</protein>
<evidence type="ECO:0000256" key="4">
    <source>
        <dbReference type="ARBA" id="ARBA00022729"/>
    </source>
</evidence>
<dbReference type="Proteomes" id="UP000190774">
    <property type="component" value="Unassembled WGS sequence"/>
</dbReference>
<evidence type="ECO:0000256" key="5">
    <source>
        <dbReference type="ARBA" id="ARBA00022801"/>
    </source>
</evidence>
<keyword evidence="11" id="KW-1185">Reference proteome</keyword>
<feature type="domain" description="Sulfatase N-terminal" evidence="9">
    <location>
        <begin position="2"/>
        <end position="318"/>
    </location>
</feature>
<name>A0A1T4YRJ9_9BACT</name>
<keyword evidence="7" id="KW-0325">Glycoprotein</keyword>
<feature type="region of interest" description="Disordered" evidence="8">
    <location>
        <begin position="130"/>
        <end position="153"/>
    </location>
</feature>
<dbReference type="PANTHER" id="PTHR42693:SF11">
    <property type="entry name" value="ARYLSULFATASE A"/>
    <property type="match status" value="1"/>
</dbReference>
<evidence type="ECO:0000256" key="1">
    <source>
        <dbReference type="ARBA" id="ARBA00001913"/>
    </source>
</evidence>
<evidence type="ECO:0000256" key="8">
    <source>
        <dbReference type="SAM" id="MobiDB-lite"/>
    </source>
</evidence>
<dbReference type="InterPro" id="IPR000917">
    <property type="entry name" value="Sulfatase_N"/>
</dbReference>
<keyword evidence="6" id="KW-0106">Calcium</keyword>
<dbReference type="InterPro" id="IPR024607">
    <property type="entry name" value="Sulfatase_CS"/>
</dbReference>
<accession>A0A1T4YRJ9</accession>
<dbReference type="InterPro" id="IPR050738">
    <property type="entry name" value="Sulfatase"/>
</dbReference>